<dbReference type="STRING" id="437022.CC99x_01882"/>
<dbReference type="InterPro" id="IPR049712">
    <property type="entry name" value="Poly_export"/>
</dbReference>
<proteinExistence type="predicted"/>
<dbReference type="RefSeq" id="WP_057624990.1">
    <property type="nucleotide sequence ID" value="NZ_LKHV02000001.1"/>
</dbReference>
<feature type="domain" description="Polysaccharide export protein N-terminal" evidence="2">
    <location>
        <begin position="42"/>
        <end position="114"/>
    </location>
</feature>
<sequence>MKFKKRLFMRLFIIIALCFIALLGCHSSLPLLEKVPINALPDTQYHIGPGDSIQISVWKNPEFSLSVLVRPDGKISIPLIEDIAAAHKTPTQLAHDLEQALSHYLKDPIVTVMVSNFVGTYEDNIRVVGEASQPQAIPYRSGMTILDVMIIVGGLTDFADGNRATLVRKQNNVEKSYRARLDDLLREGDIKANALVLPGDVLIIPEAFF</sequence>
<evidence type="ECO:0000313" key="4">
    <source>
        <dbReference type="EMBL" id="KRG17926.1"/>
    </source>
</evidence>
<dbReference type="Gene3D" id="3.10.560.10">
    <property type="entry name" value="Outer membrane lipoprotein wza domain like"/>
    <property type="match status" value="1"/>
</dbReference>
<evidence type="ECO:0000313" key="6">
    <source>
        <dbReference type="Proteomes" id="UP000051494"/>
    </source>
</evidence>
<keyword evidence="1" id="KW-0732">Signal</keyword>
<reference evidence="5" key="3">
    <citation type="submission" date="2021-06" db="EMBL/GenBank/DDBJ databases">
        <title>Genomic Description and Analysis of Intracellular Bacteria, Candidatus Berkiella cookevillensis and Candidatus Berkiella aquae.</title>
        <authorList>
            <person name="Kidane D.T."/>
            <person name="Mehari Y.T."/>
            <person name="Rice F.C."/>
            <person name="Arivett B.A."/>
            <person name="Farone A.L."/>
            <person name="Berk S.G."/>
            <person name="Farone M.B."/>
        </authorList>
    </citation>
    <scope>NUCLEOTIDE SEQUENCE</scope>
    <source>
        <strain evidence="5">CC99</strain>
    </source>
</reference>
<dbReference type="Pfam" id="PF02563">
    <property type="entry name" value="Poly_export"/>
    <property type="match status" value="1"/>
</dbReference>
<protein>
    <submittedName>
        <fullName evidence="4">Polysaccharide biosynthesis/export protein</fullName>
    </submittedName>
    <submittedName>
        <fullName evidence="5">Polysaccharide export protein</fullName>
    </submittedName>
</protein>
<dbReference type="InterPro" id="IPR019554">
    <property type="entry name" value="Soluble_ligand-bd"/>
</dbReference>
<dbReference type="GO" id="GO:0015159">
    <property type="term" value="F:polysaccharide transmembrane transporter activity"/>
    <property type="evidence" value="ECO:0007669"/>
    <property type="project" value="InterPro"/>
</dbReference>
<evidence type="ECO:0000313" key="5">
    <source>
        <dbReference type="EMBL" id="MCS5709145.1"/>
    </source>
</evidence>
<dbReference type="PANTHER" id="PTHR33619:SF3">
    <property type="entry name" value="POLYSACCHARIDE EXPORT PROTEIN GFCE-RELATED"/>
    <property type="match status" value="1"/>
</dbReference>
<accession>A0A0Q9YB85</accession>
<dbReference type="NCBIfam" id="TIGR03027">
    <property type="entry name" value="pepcterm_export"/>
    <property type="match status" value="1"/>
</dbReference>
<dbReference type="PROSITE" id="PS51257">
    <property type="entry name" value="PROKAR_LIPOPROTEIN"/>
    <property type="match status" value="1"/>
</dbReference>
<evidence type="ECO:0000259" key="2">
    <source>
        <dbReference type="Pfam" id="PF02563"/>
    </source>
</evidence>
<reference evidence="5" key="2">
    <citation type="journal article" date="2016" name="Genome Announc.">
        <title>Draft Genome Sequences of Two Novel Amoeba-Resistant Intranuclear Bacteria, 'Candidatus Berkiella cookevillensis' and 'Candidatus Berkiella aquae'.</title>
        <authorList>
            <person name="Mehari Y.T."/>
            <person name="Arivett B.A."/>
            <person name="Farone A.L."/>
            <person name="Gunderson J.H."/>
            <person name="Farone M.B."/>
        </authorList>
    </citation>
    <scope>NUCLEOTIDE SEQUENCE</scope>
    <source>
        <strain evidence="5">CC99</strain>
    </source>
</reference>
<feature type="domain" description="Soluble ligand binding" evidence="3">
    <location>
        <begin position="125"/>
        <end position="169"/>
    </location>
</feature>
<gene>
    <name evidence="5" type="ORF">CC99x_009530</name>
    <name evidence="4" type="ORF">CC99x_01882</name>
</gene>
<keyword evidence="6" id="KW-1185">Reference proteome</keyword>
<dbReference type="Pfam" id="PF10531">
    <property type="entry name" value="SLBB"/>
    <property type="match status" value="1"/>
</dbReference>
<dbReference type="Gene3D" id="3.30.1950.10">
    <property type="entry name" value="wza like domain"/>
    <property type="match status" value="1"/>
</dbReference>
<reference evidence="4" key="1">
    <citation type="submission" date="2015-09" db="EMBL/GenBank/DDBJ databases">
        <title>Draft Genome Sequences of Two Novel Amoeba-resistant Intranuclear Bacteria, Candidatus Berkiella cookevillensis and Candidatus Berkiella aquae.</title>
        <authorList>
            <person name="Mehari Y.T."/>
            <person name="Arivett B.A."/>
            <person name="Farone A.L."/>
            <person name="Gunderson J.H."/>
            <person name="Farone M.B."/>
        </authorList>
    </citation>
    <scope>NUCLEOTIDE SEQUENCE [LARGE SCALE GENOMIC DNA]</scope>
    <source>
        <strain evidence="4">CC99</strain>
    </source>
</reference>
<evidence type="ECO:0000256" key="1">
    <source>
        <dbReference type="ARBA" id="ARBA00022729"/>
    </source>
</evidence>
<dbReference type="EMBL" id="LKHV01000010">
    <property type="protein sequence ID" value="KRG17926.1"/>
    <property type="molecule type" value="Genomic_DNA"/>
</dbReference>
<dbReference type="InterPro" id="IPR017477">
    <property type="entry name" value="PEP-CTERM_polysacc_export"/>
</dbReference>
<dbReference type="Proteomes" id="UP000051494">
    <property type="component" value="Unassembled WGS sequence"/>
</dbReference>
<dbReference type="InterPro" id="IPR003715">
    <property type="entry name" value="Poly_export_N"/>
</dbReference>
<organism evidence="4">
    <name type="scientific">Candidatus Berkiella cookevillensis</name>
    <dbReference type="NCBI Taxonomy" id="437022"/>
    <lineage>
        <taxon>Bacteria</taxon>
        <taxon>Pseudomonadati</taxon>
        <taxon>Pseudomonadota</taxon>
        <taxon>Gammaproteobacteria</taxon>
        <taxon>Candidatus Berkiellales</taxon>
        <taxon>Candidatus Berkiellaceae</taxon>
        <taxon>Candidatus Berkiella</taxon>
    </lineage>
</organism>
<dbReference type="PANTHER" id="PTHR33619">
    <property type="entry name" value="POLYSACCHARIDE EXPORT PROTEIN GFCE-RELATED"/>
    <property type="match status" value="1"/>
</dbReference>
<dbReference type="PATRIC" id="fig|1590042.3.peg.1915"/>
<evidence type="ECO:0000259" key="3">
    <source>
        <dbReference type="Pfam" id="PF10531"/>
    </source>
</evidence>
<name>A0A0Q9YB85_9GAMM</name>
<dbReference type="EMBL" id="LKHV02000001">
    <property type="protein sequence ID" value="MCS5709145.1"/>
    <property type="molecule type" value="Genomic_DNA"/>
</dbReference>
<comment type="caution">
    <text evidence="4">The sequence shown here is derived from an EMBL/GenBank/DDBJ whole genome shotgun (WGS) entry which is preliminary data.</text>
</comment>
<dbReference type="AlphaFoldDB" id="A0A0Q9YB85"/>